<dbReference type="CDD" id="cd19067">
    <property type="entry name" value="PfuEndoQ-like"/>
    <property type="match status" value="1"/>
</dbReference>
<gene>
    <name evidence="1" type="ORF">BA70_16225</name>
</gene>
<evidence type="ECO:0000313" key="1">
    <source>
        <dbReference type="EMBL" id="KEP27224.1"/>
    </source>
</evidence>
<organism evidence="1 2">
    <name type="scientific">Bacillus zhangzhouensis</name>
    <dbReference type="NCBI Taxonomy" id="1178540"/>
    <lineage>
        <taxon>Bacteria</taxon>
        <taxon>Bacillati</taxon>
        <taxon>Bacillota</taxon>
        <taxon>Bacilli</taxon>
        <taxon>Bacillales</taxon>
        <taxon>Bacillaceae</taxon>
        <taxon>Bacillus</taxon>
    </lineage>
</organism>
<dbReference type="InterPro" id="IPR005287">
    <property type="entry name" value="CHP00375"/>
</dbReference>
<dbReference type="Gene3D" id="3.20.20.140">
    <property type="entry name" value="Metal-dependent hydrolases"/>
    <property type="match status" value="1"/>
</dbReference>
<keyword evidence="2" id="KW-1185">Reference proteome</keyword>
<dbReference type="AlphaFoldDB" id="A0A081LD98"/>
<dbReference type="SUPFAM" id="SSF89550">
    <property type="entry name" value="PHP domain-like"/>
    <property type="match status" value="1"/>
</dbReference>
<dbReference type="OrthoDB" id="9810135at2"/>
<dbReference type="eggNOG" id="COG1379">
    <property type="taxonomic scope" value="Bacteria"/>
</dbReference>
<evidence type="ECO:0000313" key="2">
    <source>
        <dbReference type="Proteomes" id="UP000028091"/>
    </source>
</evidence>
<proteinExistence type="predicted"/>
<dbReference type="Pfam" id="PF13263">
    <property type="entry name" value="PHP_C"/>
    <property type="match status" value="1"/>
</dbReference>
<dbReference type="InterPro" id="IPR010994">
    <property type="entry name" value="RuvA_2-like"/>
</dbReference>
<dbReference type="PANTHER" id="PTHR40084:SF1">
    <property type="entry name" value="PHOSPHOTRANSFERASE"/>
    <property type="match status" value="1"/>
</dbReference>
<dbReference type="EMBL" id="JOTP01000005">
    <property type="protein sequence ID" value="KEP27224.1"/>
    <property type="molecule type" value="Genomic_DNA"/>
</dbReference>
<comment type="caution">
    <text evidence="1">The sequence shown here is derived from an EMBL/GenBank/DDBJ whole genome shotgun (WGS) entry which is preliminary data.</text>
</comment>
<sequence length="393" mass="43388">MREFFADIHIHIGRTRTGRAVKITGARSLTIDQILIEASKSKGMGMIGVIDAQSPEVLEELIEGVEEGKYTELNDGGLSFGQTVLLLGSELEINDDHSKGPIHVLAFMPTLYKMSEFSAWLSLHMKNVHLSSQRLYVDGKTLQHKVKELGGLFIPAHIFTPHKSLYGKGVNTSLTEVFDPELIDAVELGLSCDTSMASQLSELNRYPFLTNSDAHSLGKIAREYTKIQMDHASFAEFKLALQGKDGRNITGNYGLAPRLGKYYHTTCEKCGVRPNNPDQEKCHACGHNRMTKGVSERLKELADQESDKGTRPPYVHQLPLQFIPGVGAKTLDKLKAIFHTEMNILHQATEHELKAVLPEKTANYIIKARKGEVGLIAGGGGVYGKVDINHEST</sequence>
<dbReference type="Proteomes" id="UP000028091">
    <property type="component" value="Unassembled WGS sequence"/>
</dbReference>
<dbReference type="SUPFAM" id="SSF47781">
    <property type="entry name" value="RuvA domain 2-like"/>
    <property type="match status" value="1"/>
</dbReference>
<dbReference type="NCBIfam" id="TIGR00375">
    <property type="entry name" value="TIGR00375 family protein"/>
    <property type="match status" value="1"/>
</dbReference>
<protein>
    <recommendedName>
        <fullName evidence="3">TIGR00375 family protein</fullName>
    </recommendedName>
</protein>
<evidence type="ECO:0008006" key="3">
    <source>
        <dbReference type="Google" id="ProtNLM"/>
    </source>
</evidence>
<dbReference type="RefSeq" id="WP_034319879.1">
    <property type="nucleotide sequence ID" value="NZ_JOTP01000005.1"/>
</dbReference>
<accession>A0A081LD98</accession>
<name>A0A081LD98_9BACI</name>
<dbReference type="PANTHER" id="PTHR40084">
    <property type="entry name" value="PHOSPHOHYDROLASE, PHP FAMILY"/>
    <property type="match status" value="1"/>
</dbReference>
<reference evidence="1 2" key="1">
    <citation type="submission" date="2012-09" db="EMBL/GenBank/DDBJ databases">
        <title>Genome Sequence of Bacillus sp. DW5-4.</title>
        <authorList>
            <person name="Lai Q."/>
            <person name="Liu Y."/>
            <person name="Shao Z."/>
        </authorList>
    </citation>
    <scope>NUCLEOTIDE SEQUENCE [LARGE SCALE GENOMIC DNA]</scope>
    <source>
        <strain evidence="1 2">DW5-4</strain>
    </source>
</reference>
<dbReference type="InterPro" id="IPR016195">
    <property type="entry name" value="Pol/histidinol_Pase-like"/>
</dbReference>